<dbReference type="InterPro" id="IPR029962">
    <property type="entry name" value="TBL"/>
</dbReference>
<sequence length="182" mass="21318">MDSISERIIMPESISKHGVHWEGVDYLIFNTYIWWMKSSKMKVLRGSFDEATIEYDEIQWHIAYERVLRTWAKWVEKNVDPKSTFVFFRSMSPTHIKSLDWNNPNGIKCANETTPYLNMSTPLYVGTDHQLFLVESNVTQSMKVSLPPQHNHPLRVPKRCAHLNLHHSRRPISNTRADVRPG</sequence>
<dbReference type="AlphaFoldDB" id="A0AAN7FIX9"/>
<dbReference type="GO" id="GO:0005794">
    <property type="term" value="C:Golgi apparatus"/>
    <property type="evidence" value="ECO:0007669"/>
    <property type="project" value="TreeGrafter"/>
</dbReference>
<evidence type="ECO:0000256" key="1">
    <source>
        <dbReference type="ARBA" id="ARBA00007727"/>
    </source>
</evidence>
<comment type="similarity">
    <text evidence="1">Belongs to the PC-esterase family. TBL subfamily.</text>
</comment>
<evidence type="ECO:0000259" key="2">
    <source>
        <dbReference type="Pfam" id="PF13839"/>
    </source>
</evidence>
<dbReference type="PANTHER" id="PTHR32285:SF10">
    <property type="entry name" value="XYLAN O-ACETYLTRANSFERASE 1"/>
    <property type="match status" value="1"/>
</dbReference>
<accession>A0AAN7FIX9</accession>
<dbReference type="GO" id="GO:0016413">
    <property type="term" value="F:O-acetyltransferase activity"/>
    <property type="evidence" value="ECO:0007669"/>
    <property type="project" value="InterPro"/>
</dbReference>
<gene>
    <name evidence="3" type="ORF">RGQ29_018299</name>
</gene>
<feature type="domain" description="Trichome birefringence-like C-terminal" evidence="2">
    <location>
        <begin position="5"/>
        <end position="146"/>
    </location>
</feature>
<dbReference type="PANTHER" id="PTHR32285">
    <property type="entry name" value="PROTEIN TRICHOME BIREFRINGENCE-LIKE 9-RELATED"/>
    <property type="match status" value="1"/>
</dbReference>
<organism evidence="3 4">
    <name type="scientific">Quercus rubra</name>
    <name type="common">Northern red oak</name>
    <name type="synonym">Quercus borealis</name>
    <dbReference type="NCBI Taxonomy" id="3512"/>
    <lineage>
        <taxon>Eukaryota</taxon>
        <taxon>Viridiplantae</taxon>
        <taxon>Streptophyta</taxon>
        <taxon>Embryophyta</taxon>
        <taxon>Tracheophyta</taxon>
        <taxon>Spermatophyta</taxon>
        <taxon>Magnoliopsida</taxon>
        <taxon>eudicotyledons</taxon>
        <taxon>Gunneridae</taxon>
        <taxon>Pentapetalae</taxon>
        <taxon>rosids</taxon>
        <taxon>fabids</taxon>
        <taxon>Fagales</taxon>
        <taxon>Fagaceae</taxon>
        <taxon>Quercus</taxon>
    </lineage>
</organism>
<proteinExistence type="inferred from homology"/>
<dbReference type="EMBL" id="JAXUIC010000004">
    <property type="protein sequence ID" value="KAK4594558.1"/>
    <property type="molecule type" value="Genomic_DNA"/>
</dbReference>
<protein>
    <recommendedName>
        <fullName evidence="2">Trichome birefringence-like C-terminal domain-containing protein</fullName>
    </recommendedName>
</protein>
<dbReference type="Proteomes" id="UP001324115">
    <property type="component" value="Unassembled WGS sequence"/>
</dbReference>
<dbReference type="InterPro" id="IPR026057">
    <property type="entry name" value="TBL_C"/>
</dbReference>
<evidence type="ECO:0000313" key="4">
    <source>
        <dbReference type="Proteomes" id="UP001324115"/>
    </source>
</evidence>
<evidence type="ECO:0000313" key="3">
    <source>
        <dbReference type="EMBL" id="KAK4594558.1"/>
    </source>
</evidence>
<comment type="caution">
    <text evidence="3">The sequence shown here is derived from an EMBL/GenBank/DDBJ whole genome shotgun (WGS) entry which is preliminary data.</text>
</comment>
<reference evidence="3 4" key="1">
    <citation type="journal article" date="2023" name="G3 (Bethesda)">
        <title>A haplotype-resolved chromosome-scale genome for Quercus rubra L. provides insights into the genetics of adaptive traits for red oak species.</title>
        <authorList>
            <person name="Kapoor B."/>
            <person name="Jenkins J."/>
            <person name="Schmutz J."/>
            <person name="Zhebentyayeva T."/>
            <person name="Kuelheim C."/>
            <person name="Coggeshall M."/>
            <person name="Heim C."/>
            <person name="Lasky J.R."/>
            <person name="Leites L."/>
            <person name="Islam-Faridi N."/>
            <person name="Romero-Severson J."/>
            <person name="DeLeo V.L."/>
            <person name="Lucas S.M."/>
            <person name="Lazic D."/>
            <person name="Gailing O."/>
            <person name="Carlson J."/>
            <person name="Staton M."/>
        </authorList>
    </citation>
    <scope>NUCLEOTIDE SEQUENCE [LARGE SCALE GENOMIC DNA]</scope>
    <source>
        <strain evidence="3">Pseudo-F2</strain>
    </source>
</reference>
<keyword evidence="4" id="KW-1185">Reference proteome</keyword>
<dbReference type="Pfam" id="PF13839">
    <property type="entry name" value="PC-Esterase"/>
    <property type="match status" value="1"/>
</dbReference>
<name>A0AAN7FIX9_QUERU</name>